<comment type="similarity">
    <text evidence="2 5">Belongs to the SurE nucleotidase family.</text>
</comment>
<feature type="binding site" evidence="5">
    <location>
        <position position="100"/>
    </location>
    <ligand>
        <name>a divalent metal cation</name>
        <dbReference type="ChEBI" id="CHEBI:60240"/>
    </ligand>
</feature>
<reference evidence="7" key="1">
    <citation type="journal article" date="2021" name="PeerJ">
        <title>Extensive microbial diversity within the chicken gut microbiome revealed by metagenomics and culture.</title>
        <authorList>
            <person name="Gilroy R."/>
            <person name="Ravi A."/>
            <person name="Getino M."/>
            <person name="Pursley I."/>
            <person name="Horton D.L."/>
            <person name="Alikhan N.F."/>
            <person name="Baker D."/>
            <person name="Gharbi K."/>
            <person name="Hall N."/>
            <person name="Watson M."/>
            <person name="Adriaenssens E.M."/>
            <person name="Foster-Nyarko E."/>
            <person name="Jarju S."/>
            <person name="Secka A."/>
            <person name="Antonio M."/>
            <person name="Oren A."/>
            <person name="Chaudhuri R.R."/>
            <person name="La Ragione R."/>
            <person name="Hildebrand F."/>
            <person name="Pallen M.J."/>
        </authorList>
    </citation>
    <scope>NUCLEOTIDE SEQUENCE</scope>
    <source>
        <strain evidence="7">ChiGjej6B6-14162</strain>
    </source>
</reference>
<evidence type="ECO:0000256" key="3">
    <source>
        <dbReference type="ARBA" id="ARBA00022723"/>
    </source>
</evidence>
<comment type="caution">
    <text evidence="7">The sequence shown here is derived from an EMBL/GenBank/DDBJ whole genome shotgun (WGS) entry which is preliminary data.</text>
</comment>
<reference evidence="7" key="2">
    <citation type="submission" date="2021-04" db="EMBL/GenBank/DDBJ databases">
        <authorList>
            <person name="Gilroy R."/>
        </authorList>
    </citation>
    <scope>NUCLEOTIDE SEQUENCE</scope>
    <source>
        <strain evidence="7">ChiGjej6B6-14162</strain>
    </source>
</reference>
<dbReference type="GO" id="GO:0046872">
    <property type="term" value="F:metal ion binding"/>
    <property type="evidence" value="ECO:0007669"/>
    <property type="project" value="UniProtKB-UniRule"/>
</dbReference>
<gene>
    <name evidence="5 7" type="primary">surE</name>
    <name evidence="7" type="ORF">H9977_12170</name>
</gene>
<sequence>MTKEKPLILITNDDGYLAKGINELVNSLRDLGDLVVFAPDGPRSGMSSAITSLIPIKYALVREEPGLTVYRCTGTPVDCVKLAINVVLERKPDLLVSGINHGGNMAICVNYSGTMGAAIEGCIFDVPSLGVSLLDHRADADFTESCRLGRQVAQKVLEEGLPHGTYLNLNVPVTDRVKGVKVCRQTDGRWVREFKLSEDGAGKPVYWLTGDFESREPILPDNDMVALDAGYASLVPCKVDVTDYEFMSHLDNWKL</sequence>
<keyword evidence="5" id="KW-0963">Cytoplasm</keyword>
<dbReference type="InterPro" id="IPR030048">
    <property type="entry name" value="SurE"/>
</dbReference>
<dbReference type="EMBL" id="DXEL01000083">
    <property type="protein sequence ID" value="HIX75770.1"/>
    <property type="molecule type" value="Genomic_DNA"/>
</dbReference>
<protein>
    <recommendedName>
        <fullName evidence="5">5'-nucleotidase SurE</fullName>
        <ecNumber evidence="5">3.1.3.5</ecNumber>
    </recommendedName>
    <alternativeName>
        <fullName evidence="5">Nucleoside 5'-monophosphate phosphohydrolase</fullName>
    </alternativeName>
</protein>
<dbReference type="PANTHER" id="PTHR30457">
    <property type="entry name" value="5'-NUCLEOTIDASE SURE"/>
    <property type="match status" value="1"/>
</dbReference>
<dbReference type="AlphaFoldDB" id="A0A9D1XD29"/>
<evidence type="ECO:0000256" key="2">
    <source>
        <dbReference type="ARBA" id="ARBA00011062"/>
    </source>
</evidence>
<dbReference type="Pfam" id="PF01975">
    <property type="entry name" value="SurE"/>
    <property type="match status" value="1"/>
</dbReference>
<dbReference type="GO" id="GO:0008253">
    <property type="term" value="F:5'-nucleotidase activity"/>
    <property type="evidence" value="ECO:0007669"/>
    <property type="project" value="UniProtKB-UniRule"/>
</dbReference>
<evidence type="ECO:0000256" key="1">
    <source>
        <dbReference type="ARBA" id="ARBA00000815"/>
    </source>
</evidence>
<feature type="binding site" evidence="5">
    <location>
        <position position="14"/>
    </location>
    <ligand>
        <name>a divalent metal cation</name>
        <dbReference type="ChEBI" id="CHEBI:60240"/>
    </ligand>
</feature>
<feature type="binding site" evidence="5">
    <location>
        <position position="44"/>
    </location>
    <ligand>
        <name>a divalent metal cation</name>
        <dbReference type="ChEBI" id="CHEBI:60240"/>
    </ligand>
</feature>
<comment type="function">
    <text evidence="5">Nucleotidase that shows phosphatase activity on nucleoside 5'-monophosphates.</text>
</comment>
<keyword evidence="4 5" id="KW-0378">Hydrolase</keyword>
<evidence type="ECO:0000313" key="7">
    <source>
        <dbReference type="EMBL" id="HIX75770.1"/>
    </source>
</evidence>
<evidence type="ECO:0000313" key="8">
    <source>
        <dbReference type="Proteomes" id="UP000886740"/>
    </source>
</evidence>
<keyword evidence="5" id="KW-0547">Nucleotide-binding</keyword>
<dbReference type="InterPro" id="IPR002828">
    <property type="entry name" value="SurE-like_Pase/nucleotidase"/>
</dbReference>
<dbReference type="GO" id="GO:0005737">
    <property type="term" value="C:cytoplasm"/>
    <property type="evidence" value="ECO:0007669"/>
    <property type="project" value="UniProtKB-SubCell"/>
</dbReference>
<evidence type="ECO:0000259" key="6">
    <source>
        <dbReference type="Pfam" id="PF01975"/>
    </source>
</evidence>
<evidence type="ECO:0000256" key="4">
    <source>
        <dbReference type="ARBA" id="ARBA00022801"/>
    </source>
</evidence>
<feature type="domain" description="Survival protein SurE-like phosphatase/nucleotidase" evidence="6">
    <location>
        <begin position="8"/>
        <end position="190"/>
    </location>
</feature>
<dbReference type="Gene3D" id="3.40.1210.10">
    <property type="entry name" value="Survival protein SurE-like phosphatase/nucleotidase"/>
    <property type="match status" value="1"/>
</dbReference>
<dbReference type="GO" id="GO:0000166">
    <property type="term" value="F:nucleotide binding"/>
    <property type="evidence" value="ECO:0007669"/>
    <property type="project" value="UniProtKB-KW"/>
</dbReference>
<dbReference type="EC" id="3.1.3.5" evidence="5"/>
<feature type="binding site" evidence="5">
    <location>
        <position position="13"/>
    </location>
    <ligand>
        <name>a divalent metal cation</name>
        <dbReference type="ChEBI" id="CHEBI:60240"/>
    </ligand>
</feature>
<dbReference type="HAMAP" id="MF_00060">
    <property type="entry name" value="SurE"/>
    <property type="match status" value="1"/>
</dbReference>
<comment type="cofactor">
    <cofactor evidence="5">
        <name>a divalent metal cation</name>
        <dbReference type="ChEBI" id="CHEBI:60240"/>
    </cofactor>
    <text evidence="5">Binds 1 divalent metal cation per subunit.</text>
</comment>
<dbReference type="NCBIfam" id="TIGR00087">
    <property type="entry name" value="surE"/>
    <property type="match status" value="1"/>
</dbReference>
<accession>A0A9D1XD29</accession>
<organism evidence="7 8">
    <name type="scientific">Candidatus Parabacteroides intestinipullorum</name>
    <dbReference type="NCBI Taxonomy" id="2838723"/>
    <lineage>
        <taxon>Bacteria</taxon>
        <taxon>Pseudomonadati</taxon>
        <taxon>Bacteroidota</taxon>
        <taxon>Bacteroidia</taxon>
        <taxon>Bacteroidales</taxon>
        <taxon>Tannerellaceae</taxon>
        <taxon>Parabacteroides</taxon>
    </lineage>
</organism>
<dbReference type="Proteomes" id="UP000886740">
    <property type="component" value="Unassembled WGS sequence"/>
</dbReference>
<dbReference type="PANTHER" id="PTHR30457:SF0">
    <property type="entry name" value="PHOSPHATASE, PUTATIVE (AFU_ORTHOLOGUE AFUA_4G01070)-RELATED"/>
    <property type="match status" value="1"/>
</dbReference>
<comment type="subcellular location">
    <subcellularLocation>
        <location evidence="5">Cytoplasm</location>
    </subcellularLocation>
</comment>
<proteinExistence type="inferred from homology"/>
<comment type="catalytic activity">
    <reaction evidence="1 5">
        <text>a ribonucleoside 5'-phosphate + H2O = a ribonucleoside + phosphate</text>
        <dbReference type="Rhea" id="RHEA:12484"/>
        <dbReference type="ChEBI" id="CHEBI:15377"/>
        <dbReference type="ChEBI" id="CHEBI:18254"/>
        <dbReference type="ChEBI" id="CHEBI:43474"/>
        <dbReference type="ChEBI" id="CHEBI:58043"/>
        <dbReference type="EC" id="3.1.3.5"/>
    </reaction>
</comment>
<dbReference type="NCBIfam" id="NF001492">
    <property type="entry name" value="PRK00346.2-2"/>
    <property type="match status" value="1"/>
</dbReference>
<keyword evidence="3 5" id="KW-0479">Metal-binding</keyword>
<dbReference type="SUPFAM" id="SSF64167">
    <property type="entry name" value="SurE-like"/>
    <property type="match status" value="1"/>
</dbReference>
<dbReference type="InterPro" id="IPR036523">
    <property type="entry name" value="SurE-like_sf"/>
</dbReference>
<evidence type="ECO:0000256" key="5">
    <source>
        <dbReference type="HAMAP-Rule" id="MF_00060"/>
    </source>
</evidence>
<name>A0A9D1XD29_9BACT</name>